<dbReference type="InterPro" id="IPR025874">
    <property type="entry name" value="DZR"/>
</dbReference>
<dbReference type="STRING" id="644282.Deba_0422"/>
<evidence type="ECO:0000313" key="2">
    <source>
        <dbReference type="EMBL" id="ADK83796.1"/>
    </source>
</evidence>
<accession>E1QE10</accession>
<evidence type="ECO:0000313" key="3">
    <source>
        <dbReference type="Proteomes" id="UP000009047"/>
    </source>
</evidence>
<name>E1QE10_DESB2</name>
<dbReference type="OrthoDB" id="5421232at2"/>
<gene>
    <name evidence="2" type="ordered locus">Deba_0422</name>
</gene>
<feature type="domain" description="DZANK-type" evidence="1">
    <location>
        <begin position="15"/>
        <end position="67"/>
    </location>
</feature>
<dbReference type="HOGENOM" id="CLU_1966980_0_0_7"/>
<dbReference type="Pfam" id="PF12773">
    <property type="entry name" value="DZR"/>
    <property type="match status" value="1"/>
</dbReference>
<dbReference type="KEGG" id="dbr:Deba_0422"/>
<proteinExistence type="predicted"/>
<dbReference type="eggNOG" id="COG1933">
    <property type="taxonomic scope" value="Bacteria"/>
</dbReference>
<dbReference type="Proteomes" id="UP000009047">
    <property type="component" value="Chromosome"/>
</dbReference>
<organism evidence="2 3">
    <name type="scientific">Desulfarculus baarsii (strain ATCC 33931 / DSM 2075 / LMG 7858 / VKM B-1802 / 2st14)</name>
    <dbReference type="NCBI Taxonomy" id="644282"/>
    <lineage>
        <taxon>Bacteria</taxon>
        <taxon>Pseudomonadati</taxon>
        <taxon>Thermodesulfobacteriota</taxon>
        <taxon>Desulfarculia</taxon>
        <taxon>Desulfarculales</taxon>
        <taxon>Desulfarculaceae</taxon>
        <taxon>Desulfarculus</taxon>
    </lineage>
</organism>
<reference evidence="2 3" key="1">
    <citation type="journal article" date="2010" name="Stand. Genomic Sci.">
        <title>Complete genome sequence of Desulfarculus baarsii type strain (2st14).</title>
        <authorList>
            <person name="Sun H."/>
            <person name="Spring S."/>
            <person name="Lapidus A."/>
            <person name="Davenport K."/>
            <person name="Del Rio T.G."/>
            <person name="Tice H."/>
            <person name="Nolan M."/>
            <person name="Copeland A."/>
            <person name="Cheng J.F."/>
            <person name="Lucas S."/>
            <person name="Tapia R."/>
            <person name="Goodwin L."/>
            <person name="Pitluck S."/>
            <person name="Ivanova N."/>
            <person name="Pagani I."/>
            <person name="Mavromatis K."/>
            <person name="Ovchinnikova G."/>
            <person name="Pati A."/>
            <person name="Chen A."/>
            <person name="Palaniappan K."/>
            <person name="Hauser L."/>
            <person name="Chang Y.J."/>
            <person name="Jeffries C.D."/>
            <person name="Detter J.C."/>
            <person name="Han C."/>
            <person name="Rohde M."/>
            <person name="Brambilla E."/>
            <person name="Goker M."/>
            <person name="Woyke T."/>
            <person name="Bristow J."/>
            <person name="Eisen J.A."/>
            <person name="Markowitz V."/>
            <person name="Hugenholtz P."/>
            <person name="Kyrpides N.C."/>
            <person name="Klenk H.P."/>
            <person name="Land M."/>
        </authorList>
    </citation>
    <scope>NUCLEOTIDE SEQUENCE [LARGE SCALE GENOMIC DNA]</scope>
    <source>
        <strain evidence="3">ATCC 33931 / DSM 2075 / LMG 7858 / VKM B-1802 / 2st14</strain>
    </source>
</reference>
<dbReference type="RefSeq" id="WP_013257252.1">
    <property type="nucleotide sequence ID" value="NC_014365.1"/>
</dbReference>
<dbReference type="EMBL" id="CP002085">
    <property type="protein sequence ID" value="ADK83796.1"/>
    <property type="molecule type" value="Genomic_DNA"/>
</dbReference>
<dbReference type="AlphaFoldDB" id="E1QE10"/>
<evidence type="ECO:0000259" key="1">
    <source>
        <dbReference type="Pfam" id="PF12773"/>
    </source>
</evidence>
<protein>
    <recommendedName>
        <fullName evidence="1">DZANK-type domain-containing protein</fullName>
    </recommendedName>
</protein>
<sequence length="127" mass="13178">MECPHCQKELPAVECPACGQKTLTGANFCHDCGHLLPPAAGEGRKLLTCSTCGQHLLPEAGYCHVCGQPAHDHAHDHGEDGEGQGLDFSKRVACSDGACIGIIGPDGKCTECGKPFDAAAAPQPEEN</sequence>
<keyword evidence="3" id="KW-1185">Reference proteome</keyword>